<name>A0ABP8W097_9MICO</name>
<feature type="region of interest" description="Disordered" evidence="6">
    <location>
        <begin position="1"/>
        <end position="63"/>
    </location>
</feature>
<gene>
    <name evidence="9" type="ORF">GCM10025780_23070</name>
</gene>
<reference evidence="10" key="1">
    <citation type="journal article" date="2019" name="Int. J. Syst. Evol. Microbiol.">
        <title>The Global Catalogue of Microorganisms (GCM) 10K type strain sequencing project: providing services to taxonomists for standard genome sequencing and annotation.</title>
        <authorList>
            <consortium name="The Broad Institute Genomics Platform"/>
            <consortium name="The Broad Institute Genome Sequencing Center for Infectious Disease"/>
            <person name="Wu L."/>
            <person name="Ma J."/>
        </authorList>
    </citation>
    <scope>NUCLEOTIDE SEQUENCE [LARGE SCALE GENOMIC DNA]</scope>
    <source>
        <strain evidence="10">JCM 18956</strain>
    </source>
</reference>
<dbReference type="InterPro" id="IPR007816">
    <property type="entry name" value="ResB-like_domain"/>
</dbReference>
<feature type="transmembrane region" description="Helical" evidence="7">
    <location>
        <begin position="143"/>
        <end position="161"/>
    </location>
</feature>
<dbReference type="EMBL" id="BAABLM010000004">
    <property type="protein sequence ID" value="GAA4677650.1"/>
    <property type="molecule type" value="Genomic_DNA"/>
</dbReference>
<keyword evidence="3" id="KW-0201">Cytochrome c-type biogenesis</keyword>
<dbReference type="PANTHER" id="PTHR31566">
    <property type="entry name" value="CYTOCHROME C BIOGENESIS PROTEIN CCS1, CHLOROPLASTIC"/>
    <property type="match status" value="1"/>
</dbReference>
<keyword evidence="4 7" id="KW-1133">Transmembrane helix</keyword>
<comment type="subcellular location">
    <subcellularLocation>
        <location evidence="1">Membrane</location>
        <topology evidence="1">Multi-pass membrane protein</topology>
    </subcellularLocation>
</comment>
<feature type="transmembrane region" description="Helical" evidence="7">
    <location>
        <begin position="516"/>
        <end position="535"/>
    </location>
</feature>
<protein>
    <submittedName>
        <fullName evidence="9">Cytochrome c biogenesis protein ResB</fullName>
    </submittedName>
</protein>
<feature type="domain" description="ResB-like" evidence="8">
    <location>
        <begin position="86"/>
        <end position="570"/>
    </location>
</feature>
<feature type="compositionally biased region" description="Basic and acidic residues" evidence="6">
    <location>
        <begin position="592"/>
        <end position="607"/>
    </location>
</feature>
<organism evidence="9 10">
    <name type="scientific">Frondihabitans cladoniiphilus</name>
    <dbReference type="NCBI Taxonomy" id="715785"/>
    <lineage>
        <taxon>Bacteria</taxon>
        <taxon>Bacillati</taxon>
        <taxon>Actinomycetota</taxon>
        <taxon>Actinomycetes</taxon>
        <taxon>Micrococcales</taxon>
        <taxon>Microbacteriaceae</taxon>
        <taxon>Frondihabitans</taxon>
    </lineage>
</organism>
<evidence type="ECO:0000313" key="10">
    <source>
        <dbReference type="Proteomes" id="UP001501295"/>
    </source>
</evidence>
<evidence type="ECO:0000256" key="5">
    <source>
        <dbReference type="ARBA" id="ARBA00023136"/>
    </source>
</evidence>
<evidence type="ECO:0000256" key="6">
    <source>
        <dbReference type="SAM" id="MobiDB-lite"/>
    </source>
</evidence>
<evidence type="ECO:0000256" key="7">
    <source>
        <dbReference type="SAM" id="Phobius"/>
    </source>
</evidence>
<evidence type="ECO:0000256" key="4">
    <source>
        <dbReference type="ARBA" id="ARBA00022989"/>
    </source>
</evidence>
<accession>A0ABP8W097</accession>
<dbReference type="RefSeq" id="WP_425556964.1">
    <property type="nucleotide sequence ID" value="NZ_BAABLM010000004.1"/>
</dbReference>
<dbReference type="Proteomes" id="UP001501295">
    <property type="component" value="Unassembled WGS sequence"/>
</dbReference>
<evidence type="ECO:0000256" key="3">
    <source>
        <dbReference type="ARBA" id="ARBA00022748"/>
    </source>
</evidence>
<evidence type="ECO:0000313" key="9">
    <source>
        <dbReference type="EMBL" id="GAA4677650.1"/>
    </source>
</evidence>
<feature type="region of interest" description="Disordered" evidence="6">
    <location>
        <begin position="579"/>
        <end position="607"/>
    </location>
</feature>
<keyword evidence="5 7" id="KW-0472">Membrane</keyword>
<feature type="compositionally biased region" description="Basic and acidic residues" evidence="6">
    <location>
        <begin position="24"/>
        <end position="42"/>
    </location>
</feature>
<dbReference type="InterPro" id="IPR023494">
    <property type="entry name" value="Cyt_c_bgen_Ccs1/CcsB/ResB"/>
</dbReference>
<evidence type="ECO:0000256" key="2">
    <source>
        <dbReference type="ARBA" id="ARBA00022692"/>
    </source>
</evidence>
<keyword evidence="2 7" id="KW-0812">Transmembrane</keyword>
<feature type="transmembrane region" description="Helical" evidence="7">
    <location>
        <begin position="243"/>
        <end position="264"/>
    </location>
</feature>
<feature type="transmembrane region" description="Helical" evidence="7">
    <location>
        <begin position="88"/>
        <end position="106"/>
    </location>
</feature>
<feature type="compositionally biased region" description="Polar residues" evidence="6">
    <location>
        <begin position="11"/>
        <end position="23"/>
    </location>
</feature>
<dbReference type="PANTHER" id="PTHR31566:SF0">
    <property type="entry name" value="CYTOCHROME C BIOGENESIS PROTEIN CCS1, CHLOROPLASTIC"/>
    <property type="match status" value="1"/>
</dbReference>
<keyword evidence="10" id="KW-1185">Reference proteome</keyword>
<evidence type="ECO:0000259" key="8">
    <source>
        <dbReference type="Pfam" id="PF05140"/>
    </source>
</evidence>
<dbReference type="Pfam" id="PF05140">
    <property type="entry name" value="ResB"/>
    <property type="match status" value="1"/>
</dbReference>
<sequence>MARSSDPEEPTGSSAPGSVTDASAQDRTDERADPLRPRDHIDYVAPASEASGSGSSGSGSGDGTITQPRLSFLGYVRFFWRQLTSMRTALFLLMLLAIAAIPGSLVPQQSADPNGVAQYKIDHAQLYPILNWFGLFNTYNTPWFSAVYLLLFISLIGCIIPRTKHHFDALRARPPKTPARLSRLAGFQSHPVRSEGVNGKAPVSADIAIAAARTQLRRAGYRTQVYGDSVSAERGYLRETGNLVFHMALLGVLITVGIGGSFGYTGNRVVVAGQSFSNNLGSYDSFNPGRWFTASQLAPYNIRVDKFVAKYETKIASSLGTPLDYTAYVTTQEQGQKEKKTTIKVNHPLDIGGTQVYVLGNGYAVDVTVRDGQGNVAFKDEVPFLPQDANLTSLGVIKVPDALPQQLGMIGFFYPSATPLSTGALTSNYPDTINPELTLDVYAGDLGLNDGVPKSVYTLNTDGLKPIAGTTSKAEEKPITLKPGETVKLPDGLGSVEFTGVKRFVSLDIHHDPSQVYVLIFAVLIVLGLLTGLFIPRRRVWVKAVSGPNGLSLEYAGLARGEDPTLERAVDDLAKRHLAMIGSPKQNTPPHPEPRPEKADDGSRLSQ</sequence>
<comment type="caution">
    <text evidence="9">The sequence shown here is derived from an EMBL/GenBank/DDBJ whole genome shotgun (WGS) entry which is preliminary data.</text>
</comment>
<proteinExistence type="predicted"/>
<evidence type="ECO:0000256" key="1">
    <source>
        <dbReference type="ARBA" id="ARBA00004141"/>
    </source>
</evidence>